<comment type="catalytic activity">
    <reaction evidence="5">
        <text>(5R)-5-hydroxy-L-lysine + GTP = (5R)-5-phosphooxy-L-lysine + GDP + H(+)</text>
        <dbReference type="Rhea" id="RHEA:19049"/>
        <dbReference type="ChEBI" id="CHEBI:15378"/>
        <dbReference type="ChEBI" id="CHEBI:37565"/>
        <dbReference type="ChEBI" id="CHEBI:57882"/>
        <dbReference type="ChEBI" id="CHEBI:58189"/>
        <dbReference type="ChEBI" id="CHEBI:58357"/>
        <dbReference type="EC" id="2.7.1.81"/>
    </reaction>
</comment>
<organism evidence="10 11">
    <name type="scientific">Microvirga alba</name>
    <dbReference type="NCBI Taxonomy" id="2791025"/>
    <lineage>
        <taxon>Bacteria</taxon>
        <taxon>Pseudomonadati</taxon>
        <taxon>Pseudomonadota</taxon>
        <taxon>Alphaproteobacteria</taxon>
        <taxon>Hyphomicrobiales</taxon>
        <taxon>Methylobacteriaceae</taxon>
        <taxon>Microvirga</taxon>
    </lineage>
</organism>
<evidence type="ECO:0000256" key="6">
    <source>
        <dbReference type="ARBA" id="ARBA00037368"/>
    </source>
</evidence>
<sequence length="353" mass="39050">MTADHEAGIGETLTMAARPVPLAEAEVLAREHYGLSAIAHPLSSERDQNFHLKAEDGRDYVLKITHPAEDRRVSDMQTQALLHAASVNPDLPIQHVVRARNGQPELSLPFSGDSAIRVVRIVTFTQGEPLHKVQRTSAQRRDLGRSLARLGLALRGFFHPAAGHDLLWDLKQASRVREILVHIQDSGRRALATRFLDNFEHHALPLLPGLRAQVIHNDLNPHNVLVRPDDHDRVAGILDFGDLVHAPLICDVAVAAAYQLSEVGNPLEAAVDFVAAYHAVAPLERAEIDLLFDLIATRLVLIVAISGWRASTHPENRDYILRNNPAAWSGLERLAGLSRQEAQAFLRRACDME</sequence>
<proteinExistence type="predicted"/>
<dbReference type="GO" id="GO:0047992">
    <property type="term" value="F:hydroxylysine kinase activity"/>
    <property type="evidence" value="ECO:0007669"/>
    <property type="project" value="UniProtKB-EC"/>
</dbReference>
<evidence type="ECO:0000259" key="9">
    <source>
        <dbReference type="Pfam" id="PF01636"/>
    </source>
</evidence>
<dbReference type="GO" id="GO:0005737">
    <property type="term" value="C:cytoplasm"/>
    <property type="evidence" value="ECO:0007669"/>
    <property type="project" value="UniProtKB-SubCell"/>
</dbReference>
<keyword evidence="11" id="KW-1185">Reference proteome</keyword>
<dbReference type="PANTHER" id="PTHR21064:SF1">
    <property type="entry name" value="HYDROXYLYSINE KINASE"/>
    <property type="match status" value="1"/>
</dbReference>
<keyword evidence="3" id="KW-0808">Transferase</keyword>
<keyword evidence="4" id="KW-0418">Kinase</keyword>
<dbReference type="EMBL" id="JADQDO010000002">
    <property type="protein sequence ID" value="MBF9233311.1"/>
    <property type="molecule type" value="Genomic_DNA"/>
</dbReference>
<evidence type="ECO:0000313" key="11">
    <source>
        <dbReference type="Proteomes" id="UP000599312"/>
    </source>
</evidence>
<dbReference type="AlphaFoldDB" id="A0A931BL87"/>
<accession>A0A931BL87</accession>
<comment type="caution">
    <text evidence="10">The sequence shown here is derived from an EMBL/GenBank/DDBJ whole genome shotgun (WGS) entry which is preliminary data.</text>
</comment>
<evidence type="ECO:0000256" key="7">
    <source>
        <dbReference type="ARBA" id="ARBA00038873"/>
    </source>
</evidence>
<dbReference type="Gene3D" id="3.90.1200.10">
    <property type="match status" value="1"/>
</dbReference>
<evidence type="ECO:0000256" key="2">
    <source>
        <dbReference type="ARBA" id="ARBA00022490"/>
    </source>
</evidence>
<dbReference type="InterPro" id="IPR050249">
    <property type="entry name" value="Pseudomonas-type_ThrB"/>
</dbReference>
<name>A0A931BL87_9HYPH</name>
<dbReference type="EC" id="2.7.1.81" evidence="7"/>
<comment type="subcellular location">
    <subcellularLocation>
        <location evidence="1">Cytoplasm</location>
    </subcellularLocation>
</comment>
<dbReference type="InterPro" id="IPR002575">
    <property type="entry name" value="Aminoglycoside_PTrfase"/>
</dbReference>
<dbReference type="InterPro" id="IPR011009">
    <property type="entry name" value="Kinase-like_dom_sf"/>
</dbReference>
<gene>
    <name evidence="10" type="ORF">I2H38_07935</name>
</gene>
<dbReference type="Proteomes" id="UP000599312">
    <property type="component" value="Unassembled WGS sequence"/>
</dbReference>
<reference evidence="10" key="1">
    <citation type="submission" date="2020-11" db="EMBL/GenBank/DDBJ databases">
        <authorList>
            <person name="Kim M.K."/>
        </authorList>
    </citation>
    <scope>NUCLEOTIDE SEQUENCE</scope>
    <source>
        <strain evidence="10">BT350</strain>
    </source>
</reference>
<comment type="function">
    <text evidence="6">Catalyzes the GTP-dependent phosphorylation of 5-hydroxy-L-lysine.</text>
</comment>
<evidence type="ECO:0000313" key="10">
    <source>
        <dbReference type="EMBL" id="MBF9233311.1"/>
    </source>
</evidence>
<dbReference type="Pfam" id="PF01636">
    <property type="entry name" value="APH"/>
    <property type="match status" value="1"/>
</dbReference>
<dbReference type="SUPFAM" id="SSF56112">
    <property type="entry name" value="Protein kinase-like (PK-like)"/>
    <property type="match status" value="1"/>
</dbReference>
<evidence type="ECO:0000256" key="4">
    <source>
        <dbReference type="ARBA" id="ARBA00022777"/>
    </source>
</evidence>
<dbReference type="RefSeq" id="WP_196271266.1">
    <property type="nucleotide sequence ID" value="NZ_JADQDO010000002.1"/>
</dbReference>
<evidence type="ECO:0000256" key="8">
    <source>
        <dbReference type="ARBA" id="ARBA00040505"/>
    </source>
</evidence>
<evidence type="ECO:0000256" key="5">
    <source>
        <dbReference type="ARBA" id="ARBA00036820"/>
    </source>
</evidence>
<feature type="domain" description="Aminoglycoside phosphotransferase" evidence="9">
    <location>
        <begin position="41"/>
        <end position="278"/>
    </location>
</feature>
<keyword evidence="2" id="KW-0963">Cytoplasm</keyword>
<evidence type="ECO:0000256" key="3">
    <source>
        <dbReference type="ARBA" id="ARBA00022679"/>
    </source>
</evidence>
<evidence type="ECO:0000256" key="1">
    <source>
        <dbReference type="ARBA" id="ARBA00004496"/>
    </source>
</evidence>
<protein>
    <recommendedName>
        <fullName evidence="8">Hydroxylysine kinase</fullName>
        <ecNumber evidence="7">2.7.1.81</ecNumber>
    </recommendedName>
</protein>
<dbReference type="PANTHER" id="PTHR21064">
    <property type="entry name" value="AMINOGLYCOSIDE PHOSPHOTRANSFERASE DOMAIN-CONTAINING PROTEIN-RELATED"/>
    <property type="match status" value="1"/>
</dbReference>